<accession>A0A6A4SZP2</accession>
<proteinExistence type="predicted"/>
<feature type="region of interest" description="Disordered" evidence="1">
    <location>
        <begin position="1"/>
        <end position="33"/>
    </location>
</feature>
<protein>
    <submittedName>
        <fullName evidence="2">Uncharacterized protein</fullName>
    </submittedName>
</protein>
<dbReference type="EMBL" id="VEVO01000008">
    <property type="protein sequence ID" value="KAF0039187.1"/>
    <property type="molecule type" value="Genomic_DNA"/>
</dbReference>
<dbReference type="AlphaFoldDB" id="A0A6A4SZP2"/>
<sequence length="287" mass="31572">MSCRRSNKERSMQPTCKTLQPSRSGKRPENGGVKTPSFLEAGLSYAGVLKAFSILCLRLHCSRVDLSVVDVTSRKREDMTAAAPGLQRASGKKKSAEAQNDIQGEMEKEQADAEGEDEEPPVSRNLSGPPGAVKESFLHFESADRLDAAGLADKIIQSSESNFDVLCCRLHLFFFMLASLRLFRRRSLVRSNFLHAVLKIDHFLASGSVSPAKSLMCTSSSTRTSQLSGDSCCGRMSVKELRYLTPETQTQTVKVPCLGTARVPAVARLREVGIDVNYMRQFPTTDF</sequence>
<feature type="compositionally biased region" description="Basic and acidic residues" evidence="1">
    <location>
        <begin position="1"/>
        <end position="11"/>
    </location>
</feature>
<organism evidence="2 3">
    <name type="scientific">Scophthalmus maximus</name>
    <name type="common">Turbot</name>
    <name type="synonym">Psetta maxima</name>
    <dbReference type="NCBI Taxonomy" id="52904"/>
    <lineage>
        <taxon>Eukaryota</taxon>
        <taxon>Metazoa</taxon>
        <taxon>Chordata</taxon>
        <taxon>Craniata</taxon>
        <taxon>Vertebrata</taxon>
        <taxon>Euteleostomi</taxon>
        <taxon>Actinopterygii</taxon>
        <taxon>Neopterygii</taxon>
        <taxon>Teleostei</taxon>
        <taxon>Neoteleostei</taxon>
        <taxon>Acanthomorphata</taxon>
        <taxon>Carangaria</taxon>
        <taxon>Pleuronectiformes</taxon>
        <taxon>Pleuronectoidei</taxon>
        <taxon>Scophthalmidae</taxon>
        <taxon>Scophthalmus</taxon>
    </lineage>
</organism>
<feature type="compositionally biased region" description="Polar residues" evidence="1">
    <location>
        <begin position="12"/>
        <end position="23"/>
    </location>
</feature>
<dbReference type="Proteomes" id="UP000438429">
    <property type="component" value="Unassembled WGS sequence"/>
</dbReference>
<name>A0A6A4SZP2_SCOMX</name>
<comment type="caution">
    <text evidence="2">The sequence shown here is derived from an EMBL/GenBank/DDBJ whole genome shotgun (WGS) entry which is preliminary data.</text>
</comment>
<feature type="region of interest" description="Disordered" evidence="1">
    <location>
        <begin position="76"/>
        <end position="129"/>
    </location>
</feature>
<evidence type="ECO:0000313" key="2">
    <source>
        <dbReference type="EMBL" id="KAF0039187.1"/>
    </source>
</evidence>
<reference evidence="2 3" key="1">
    <citation type="submission" date="2019-06" db="EMBL/GenBank/DDBJ databases">
        <title>Draft genomes of female and male turbot (Scophthalmus maximus).</title>
        <authorList>
            <person name="Xu H."/>
            <person name="Xu X.-W."/>
            <person name="Shao C."/>
            <person name="Chen S."/>
        </authorList>
    </citation>
    <scope>NUCLEOTIDE SEQUENCE [LARGE SCALE GENOMIC DNA]</scope>
    <source>
        <strain evidence="2">Ysfricsl-2016a</strain>
        <tissue evidence="2">Blood</tissue>
    </source>
</reference>
<evidence type="ECO:0000313" key="3">
    <source>
        <dbReference type="Proteomes" id="UP000438429"/>
    </source>
</evidence>
<evidence type="ECO:0000256" key="1">
    <source>
        <dbReference type="SAM" id="MobiDB-lite"/>
    </source>
</evidence>
<gene>
    <name evidence="2" type="ORF">F2P81_009671</name>
</gene>